<gene>
    <name evidence="1" type="ORF">E2C01_037958</name>
</gene>
<dbReference type="AlphaFoldDB" id="A0A5B7FFI0"/>
<dbReference type="Proteomes" id="UP000324222">
    <property type="component" value="Unassembled WGS sequence"/>
</dbReference>
<organism evidence="1 2">
    <name type="scientific">Portunus trituberculatus</name>
    <name type="common">Swimming crab</name>
    <name type="synonym">Neptunus trituberculatus</name>
    <dbReference type="NCBI Taxonomy" id="210409"/>
    <lineage>
        <taxon>Eukaryota</taxon>
        <taxon>Metazoa</taxon>
        <taxon>Ecdysozoa</taxon>
        <taxon>Arthropoda</taxon>
        <taxon>Crustacea</taxon>
        <taxon>Multicrustacea</taxon>
        <taxon>Malacostraca</taxon>
        <taxon>Eumalacostraca</taxon>
        <taxon>Eucarida</taxon>
        <taxon>Decapoda</taxon>
        <taxon>Pleocyemata</taxon>
        <taxon>Brachyura</taxon>
        <taxon>Eubrachyura</taxon>
        <taxon>Portunoidea</taxon>
        <taxon>Portunidae</taxon>
        <taxon>Portuninae</taxon>
        <taxon>Portunus</taxon>
    </lineage>
</organism>
<protein>
    <submittedName>
        <fullName evidence="1">Uncharacterized protein</fullName>
    </submittedName>
</protein>
<name>A0A5B7FFI0_PORTR</name>
<reference evidence="1 2" key="1">
    <citation type="submission" date="2019-05" db="EMBL/GenBank/DDBJ databases">
        <title>Another draft genome of Portunus trituberculatus and its Hox gene families provides insights of decapod evolution.</title>
        <authorList>
            <person name="Jeong J.-H."/>
            <person name="Song I."/>
            <person name="Kim S."/>
            <person name="Choi T."/>
            <person name="Kim D."/>
            <person name="Ryu S."/>
            <person name="Kim W."/>
        </authorList>
    </citation>
    <scope>NUCLEOTIDE SEQUENCE [LARGE SCALE GENOMIC DNA]</scope>
    <source>
        <tissue evidence="1">Muscle</tissue>
    </source>
</reference>
<comment type="caution">
    <text evidence="1">The sequence shown here is derived from an EMBL/GenBank/DDBJ whole genome shotgun (WGS) entry which is preliminary data.</text>
</comment>
<evidence type="ECO:0000313" key="1">
    <source>
        <dbReference type="EMBL" id="MPC44287.1"/>
    </source>
</evidence>
<evidence type="ECO:0000313" key="2">
    <source>
        <dbReference type="Proteomes" id="UP000324222"/>
    </source>
</evidence>
<accession>A0A5B7FFI0</accession>
<dbReference type="EMBL" id="VSRR010006210">
    <property type="protein sequence ID" value="MPC44287.1"/>
    <property type="molecule type" value="Genomic_DNA"/>
</dbReference>
<proteinExistence type="predicted"/>
<keyword evidence="2" id="KW-1185">Reference proteome</keyword>
<sequence>MSFGTSLHRFGEDVPRSEWPNDLFGLQNDARLFESENFRRFSLSSPLGTLSSSPLPQIIVNLHNKTGTDMNWNGAILEEFVEVMELERLNVTLAEGRVTWNAREHESATDYMLVDGSMRKIV</sequence>